<evidence type="ECO:0008006" key="3">
    <source>
        <dbReference type="Google" id="ProtNLM"/>
    </source>
</evidence>
<protein>
    <recommendedName>
        <fullName evidence="3">C4-type zinc ribbon domain-containing protein</fullName>
    </recommendedName>
</protein>
<comment type="caution">
    <text evidence="1">The sequence shown here is derived from an EMBL/GenBank/DDBJ whole genome shotgun (WGS) entry which is preliminary data.</text>
</comment>
<dbReference type="EMBL" id="JACQRX010000065">
    <property type="protein sequence ID" value="MBI4251106.1"/>
    <property type="molecule type" value="Genomic_DNA"/>
</dbReference>
<evidence type="ECO:0000313" key="2">
    <source>
        <dbReference type="Proteomes" id="UP000752292"/>
    </source>
</evidence>
<sequence>CQGCRMSETLQRFFEIRDSENTIFTCSNCGRIIFYKEKDAVGAISNSEEAG</sequence>
<dbReference type="Gene3D" id="1.10.287.1490">
    <property type="match status" value="1"/>
</dbReference>
<name>A0A933E7H2_UNCTE</name>
<dbReference type="Proteomes" id="UP000752292">
    <property type="component" value="Unassembled WGS sequence"/>
</dbReference>
<feature type="non-terminal residue" evidence="1">
    <location>
        <position position="1"/>
    </location>
</feature>
<reference evidence="1" key="1">
    <citation type="submission" date="2020-07" db="EMBL/GenBank/DDBJ databases">
        <title>Huge and variable diversity of episymbiotic CPR bacteria and DPANN archaea in groundwater ecosystems.</title>
        <authorList>
            <person name="He C.Y."/>
            <person name="Keren R."/>
            <person name="Whittaker M."/>
            <person name="Farag I.F."/>
            <person name="Doudna J."/>
            <person name="Cate J.H.D."/>
            <person name="Banfield J.F."/>
        </authorList>
    </citation>
    <scope>NUCLEOTIDE SEQUENCE</scope>
    <source>
        <strain evidence="1">NC_groundwater_1370_Ag_S-0.2um_69_93</strain>
    </source>
</reference>
<gene>
    <name evidence="1" type="ORF">HY618_01490</name>
</gene>
<dbReference type="AlphaFoldDB" id="A0A933E7H2"/>
<organism evidence="1 2">
    <name type="scientific">Tectimicrobiota bacterium</name>
    <dbReference type="NCBI Taxonomy" id="2528274"/>
    <lineage>
        <taxon>Bacteria</taxon>
        <taxon>Pseudomonadati</taxon>
        <taxon>Nitrospinota/Tectimicrobiota group</taxon>
        <taxon>Candidatus Tectimicrobiota</taxon>
    </lineage>
</organism>
<accession>A0A933E7H2</accession>
<evidence type="ECO:0000313" key="1">
    <source>
        <dbReference type="EMBL" id="MBI4251106.1"/>
    </source>
</evidence>
<proteinExistence type="predicted"/>